<reference evidence="2 3" key="1">
    <citation type="submission" date="2019-08" db="EMBL/GenBank/DDBJ databases">
        <authorList>
            <person name="Dhanesh K."/>
            <person name="Kumar G."/>
            <person name="Sasikala C."/>
            <person name="Venkata Ramana C."/>
        </authorList>
    </citation>
    <scope>NUCLEOTIDE SEQUENCE [LARGE SCALE GENOMIC DNA]</scope>
    <source>
        <strain evidence="2 3">JC645</strain>
    </source>
</reference>
<dbReference type="Proteomes" id="UP000324479">
    <property type="component" value="Unassembled WGS sequence"/>
</dbReference>
<dbReference type="EMBL" id="VWOX01000024">
    <property type="protein sequence ID" value="KAA5538888.1"/>
    <property type="molecule type" value="Genomic_DNA"/>
</dbReference>
<accession>A0A5M6CUF1</accession>
<protein>
    <submittedName>
        <fullName evidence="2">Uncharacterized protein</fullName>
    </submittedName>
</protein>
<name>A0A5M6CUF1_9BACT</name>
<gene>
    <name evidence="2" type="ORF">FYK55_25975</name>
</gene>
<feature type="region of interest" description="Disordered" evidence="1">
    <location>
        <begin position="206"/>
        <end position="229"/>
    </location>
</feature>
<evidence type="ECO:0000313" key="2">
    <source>
        <dbReference type="EMBL" id="KAA5538888.1"/>
    </source>
</evidence>
<keyword evidence="3" id="KW-1185">Reference proteome</keyword>
<evidence type="ECO:0000256" key="1">
    <source>
        <dbReference type="SAM" id="MobiDB-lite"/>
    </source>
</evidence>
<comment type="caution">
    <text evidence="2">The sequence shown here is derived from an EMBL/GenBank/DDBJ whole genome shotgun (WGS) entry which is preliminary data.</text>
</comment>
<proteinExistence type="predicted"/>
<feature type="region of interest" description="Disordered" evidence="1">
    <location>
        <begin position="310"/>
        <end position="336"/>
    </location>
</feature>
<evidence type="ECO:0000313" key="3">
    <source>
        <dbReference type="Proteomes" id="UP000324479"/>
    </source>
</evidence>
<dbReference type="AlphaFoldDB" id="A0A5M6CUF1"/>
<organism evidence="2 3">
    <name type="scientific">Roseiconus nitratireducens</name>
    <dbReference type="NCBI Taxonomy" id="2605748"/>
    <lineage>
        <taxon>Bacteria</taxon>
        <taxon>Pseudomonadati</taxon>
        <taxon>Planctomycetota</taxon>
        <taxon>Planctomycetia</taxon>
        <taxon>Pirellulales</taxon>
        <taxon>Pirellulaceae</taxon>
        <taxon>Roseiconus</taxon>
    </lineage>
</organism>
<sequence length="336" mass="35745">MILSNATGCMVVDGVHRYVKQANCLDDFVISHRNRAMAAKAWYREKECHCNQAYLAEFKEGFLQGYIDVATGADGCVPAIAPSQYWGWRYQSADGQAAVNAWFAGYPLGAKAAEEDGVAHWGQIVTMDRHVPTAADAYQQQPVAPTPAPYMIGPDGQPITEEVIVPGSERIVPDGEALEELDLDQTIESLAPPAGEALQEIIPEASIQPVERPLSQSQNFRSGEIDGSDAGIADYNATRAEMPEGLNRPVLENVVDISQTTSNAGSASANGVELSLSDAGDLPATEKSSIPFGFNDLGDDAIEGIFGAQNRSGLPPGSDAVTETANASGEIPFKFD</sequence>
<dbReference type="RefSeq" id="WP_150079561.1">
    <property type="nucleotide sequence ID" value="NZ_VWOX01000024.1"/>
</dbReference>